<accession>A0A0L7L038</accession>
<sequence>MESQIVKIFLGLCSVLSGSTNVAKRLDVIVYPGNIRRVTGHARAECATSIRFQLITARTWAVSPSLSFNPSYNLRSNFEYPYICLMLDSDFDYMTMPMFIRSVGLMGDKQI</sequence>
<keyword evidence="2" id="KW-1185">Reference proteome</keyword>
<dbReference type="EMBL" id="JTDY01004055">
    <property type="protein sequence ID" value="KOB68661.1"/>
    <property type="molecule type" value="Genomic_DNA"/>
</dbReference>
<name>A0A0L7L038_OPEBR</name>
<dbReference type="Proteomes" id="UP000037510">
    <property type="component" value="Unassembled WGS sequence"/>
</dbReference>
<proteinExistence type="predicted"/>
<dbReference type="AlphaFoldDB" id="A0A0L7L038"/>
<organism evidence="1 2">
    <name type="scientific">Operophtera brumata</name>
    <name type="common">Winter moth</name>
    <name type="synonym">Phalaena brumata</name>
    <dbReference type="NCBI Taxonomy" id="104452"/>
    <lineage>
        <taxon>Eukaryota</taxon>
        <taxon>Metazoa</taxon>
        <taxon>Ecdysozoa</taxon>
        <taxon>Arthropoda</taxon>
        <taxon>Hexapoda</taxon>
        <taxon>Insecta</taxon>
        <taxon>Pterygota</taxon>
        <taxon>Neoptera</taxon>
        <taxon>Endopterygota</taxon>
        <taxon>Lepidoptera</taxon>
        <taxon>Glossata</taxon>
        <taxon>Ditrysia</taxon>
        <taxon>Geometroidea</taxon>
        <taxon>Geometridae</taxon>
        <taxon>Larentiinae</taxon>
        <taxon>Operophtera</taxon>
    </lineage>
</organism>
<comment type="caution">
    <text evidence="1">The sequence shown here is derived from an EMBL/GenBank/DDBJ whole genome shotgun (WGS) entry which is preliminary data.</text>
</comment>
<evidence type="ECO:0000313" key="2">
    <source>
        <dbReference type="Proteomes" id="UP000037510"/>
    </source>
</evidence>
<gene>
    <name evidence="1" type="ORF">OBRU01_18008</name>
</gene>
<protein>
    <submittedName>
        <fullName evidence="1">Uncharacterized protein</fullName>
    </submittedName>
</protein>
<reference evidence="1 2" key="1">
    <citation type="journal article" date="2015" name="Genome Biol. Evol.">
        <title>The genome of winter moth (Operophtera brumata) provides a genomic perspective on sexual dimorphism and phenology.</title>
        <authorList>
            <person name="Derks M.F."/>
            <person name="Smit S."/>
            <person name="Salis L."/>
            <person name="Schijlen E."/>
            <person name="Bossers A."/>
            <person name="Mateman C."/>
            <person name="Pijl A.S."/>
            <person name="de Ridder D."/>
            <person name="Groenen M.A."/>
            <person name="Visser M.E."/>
            <person name="Megens H.J."/>
        </authorList>
    </citation>
    <scope>NUCLEOTIDE SEQUENCE [LARGE SCALE GENOMIC DNA]</scope>
    <source>
        <strain evidence="1">WM2013NL</strain>
        <tissue evidence="1">Head and thorax</tissue>
    </source>
</reference>
<evidence type="ECO:0000313" key="1">
    <source>
        <dbReference type="EMBL" id="KOB68661.1"/>
    </source>
</evidence>